<evidence type="ECO:0000313" key="6">
    <source>
        <dbReference type="Proteomes" id="UP001222325"/>
    </source>
</evidence>
<organism evidence="5 6">
    <name type="scientific">Mycena belliarum</name>
    <dbReference type="NCBI Taxonomy" id="1033014"/>
    <lineage>
        <taxon>Eukaryota</taxon>
        <taxon>Fungi</taxon>
        <taxon>Dikarya</taxon>
        <taxon>Basidiomycota</taxon>
        <taxon>Agaricomycotina</taxon>
        <taxon>Agaricomycetes</taxon>
        <taxon>Agaricomycetidae</taxon>
        <taxon>Agaricales</taxon>
        <taxon>Marasmiineae</taxon>
        <taxon>Mycenaceae</taxon>
        <taxon>Mycena</taxon>
    </lineage>
</organism>
<dbReference type="Gene3D" id="3.20.20.140">
    <property type="entry name" value="Metal-dependent hydrolases"/>
    <property type="match status" value="1"/>
</dbReference>
<feature type="domain" description="Amidohydrolase-related" evidence="4">
    <location>
        <begin position="57"/>
        <end position="335"/>
    </location>
</feature>
<dbReference type="PANTHER" id="PTHR21240">
    <property type="entry name" value="2-AMINO-3-CARBOXYLMUCONATE-6-SEMIALDEHYDE DECARBOXYLASE"/>
    <property type="match status" value="1"/>
</dbReference>
<protein>
    <recommendedName>
        <fullName evidence="4">Amidohydrolase-related domain-containing protein</fullName>
    </recommendedName>
</protein>
<dbReference type="Pfam" id="PF04909">
    <property type="entry name" value="Amidohydro_2"/>
    <property type="match status" value="1"/>
</dbReference>
<evidence type="ECO:0000259" key="4">
    <source>
        <dbReference type="Pfam" id="PF04909"/>
    </source>
</evidence>
<gene>
    <name evidence="5" type="ORF">B0H15DRAFT_135152</name>
</gene>
<proteinExistence type="inferred from homology"/>
<keyword evidence="2 3" id="KW-0456">Lyase</keyword>
<evidence type="ECO:0000256" key="1">
    <source>
        <dbReference type="ARBA" id="ARBA00022793"/>
    </source>
</evidence>
<evidence type="ECO:0000256" key="3">
    <source>
        <dbReference type="RuleBase" id="RU366045"/>
    </source>
</evidence>
<keyword evidence="1 3" id="KW-0210">Decarboxylase</keyword>
<comment type="caution">
    <text evidence="5">The sequence shown here is derived from an EMBL/GenBank/DDBJ whole genome shotgun (WGS) entry which is preliminary data.</text>
</comment>
<dbReference type="InterPro" id="IPR006680">
    <property type="entry name" value="Amidohydro-rel"/>
</dbReference>
<dbReference type="AlphaFoldDB" id="A0AAD6XPZ4"/>
<dbReference type="InterPro" id="IPR032465">
    <property type="entry name" value="ACMSD"/>
</dbReference>
<comment type="similarity">
    <text evidence="3">Belongs to the metallo-dependent hydrolases superfamily.</text>
</comment>
<dbReference type="Proteomes" id="UP001222325">
    <property type="component" value="Unassembled WGS sequence"/>
</dbReference>
<reference evidence="5" key="1">
    <citation type="submission" date="2023-03" db="EMBL/GenBank/DDBJ databases">
        <title>Massive genome expansion in bonnet fungi (Mycena s.s.) driven by repeated elements and novel gene families across ecological guilds.</title>
        <authorList>
            <consortium name="Lawrence Berkeley National Laboratory"/>
            <person name="Harder C.B."/>
            <person name="Miyauchi S."/>
            <person name="Viragh M."/>
            <person name="Kuo A."/>
            <person name="Thoen E."/>
            <person name="Andreopoulos B."/>
            <person name="Lu D."/>
            <person name="Skrede I."/>
            <person name="Drula E."/>
            <person name="Henrissat B."/>
            <person name="Morin E."/>
            <person name="Kohler A."/>
            <person name="Barry K."/>
            <person name="LaButti K."/>
            <person name="Morin E."/>
            <person name="Salamov A."/>
            <person name="Lipzen A."/>
            <person name="Mereny Z."/>
            <person name="Hegedus B."/>
            <person name="Baldrian P."/>
            <person name="Stursova M."/>
            <person name="Weitz H."/>
            <person name="Taylor A."/>
            <person name="Grigoriev I.V."/>
            <person name="Nagy L.G."/>
            <person name="Martin F."/>
            <person name="Kauserud H."/>
        </authorList>
    </citation>
    <scope>NUCLEOTIDE SEQUENCE</scope>
    <source>
        <strain evidence="5">CBHHK173m</strain>
    </source>
</reference>
<dbReference type="InterPro" id="IPR032466">
    <property type="entry name" value="Metal_Hydrolase"/>
</dbReference>
<dbReference type="GO" id="GO:0016787">
    <property type="term" value="F:hydrolase activity"/>
    <property type="evidence" value="ECO:0007669"/>
    <property type="project" value="InterPro"/>
</dbReference>
<dbReference type="GO" id="GO:0019748">
    <property type="term" value="P:secondary metabolic process"/>
    <property type="evidence" value="ECO:0007669"/>
    <property type="project" value="TreeGrafter"/>
</dbReference>
<accession>A0AAD6XPZ4</accession>
<dbReference type="PANTHER" id="PTHR21240:SF28">
    <property type="entry name" value="ISO-OROTATE DECARBOXYLASE (EUROFUNG)"/>
    <property type="match status" value="1"/>
</dbReference>
<dbReference type="GO" id="GO:0016831">
    <property type="term" value="F:carboxy-lyase activity"/>
    <property type="evidence" value="ECO:0007669"/>
    <property type="project" value="UniProtKB-KW"/>
</dbReference>
<sequence length="349" mass="38123">MYTVCVYPWRSKPNAALSKCAFRSDSGLLPCHLQTAAMPVPVVLEQHQPPVHQPRRIDVHHHFFPADLDKGKSNEQVGWRTPAENLPWTPELSLKFMDASSIDLAILSLPAIASGFIGPDNRTQARRRNRAMADICRAHPGRFGFFACLPFLDDIEGALAEIAYAFDELMADGIGLSSSYGDGPGATYIGDDRYDPIWAELNRRSANVFVHGAQTPSSTPYPHPFLGIPVTEVPNETFKAAAHLVVTGRKRKYADVHIILAHLGGSTPFLAARVAVLSGHMGSALSPDEIIEDFKTFYYETALSAHSSTLTAMEAFVSPERILFGTDFPGESSATSTVALSMLLDSRKL</sequence>
<evidence type="ECO:0000313" key="5">
    <source>
        <dbReference type="EMBL" id="KAJ7094689.1"/>
    </source>
</evidence>
<name>A0AAD6XPZ4_9AGAR</name>
<dbReference type="GO" id="GO:0005737">
    <property type="term" value="C:cytoplasm"/>
    <property type="evidence" value="ECO:0007669"/>
    <property type="project" value="TreeGrafter"/>
</dbReference>
<dbReference type="EMBL" id="JARJCN010000014">
    <property type="protein sequence ID" value="KAJ7094689.1"/>
    <property type="molecule type" value="Genomic_DNA"/>
</dbReference>
<evidence type="ECO:0000256" key="2">
    <source>
        <dbReference type="ARBA" id="ARBA00023239"/>
    </source>
</evidence>
<keyword evidence="6" id="KW-1185">Reference proteome</keyword>
<dbReference type="SUPFAM" id="SSF51556">
    <property type="entry name" value="Metallo-dependent hydrolases"/>
    <property type="match status" value="1"/>
</dbReference>